<dbReference type="GeneID" id="81441876"/>
<proteinExistence type="predicted"/>
<name>A0A9W9RQ54_9EURO</name>
<comment type="caution">
    <text evidence="1">The sequence shown here is derived from an EMBL/GenBank/DDBJ whole genome shotgun (WGS) entry which is preliminary data.</text>
</comment>
<reference evidence="1" key="2">
    <citation type="journal article" date="2023" name="IMA Fungus">
        <title>Comparative genomic study of the Penicillium genus elucidates a diverse pangenome and 15 lateral gene transfer events.</title>
        <authorList>
            <person name="Petersen C."/>
            <person name="Sorensen T."/>
            <person name="Nielsen M.R."/>
            <person name="Sondergaard T.E."/>
            <person name="Sorensen J.L."/>
            <person name="Fitzpatrick D.A."/>
            <person name="Frisvad J.C."/>
            <person name="Nielsen K.L."/>
        </authorList>
    </citation>
    <scope>NUCLEOTIDE SEQUENCE</scope>
    <source>
        <strain evidence="1">IBT 29864</strain>
    </source>
</reference>
<accession>A0A9W9RQ54</accession>
<dbReference type="AlphaFoldDB" id="A0A9W9RQ54"/>
<keyword evidence="2" id="KW-1185">Reference proteome</keyword>
<evidence type="ECO:0000313" key="2">
    <source>
        <dbReference type="Proteomes" id="UP001147782"/>
    </source>
</evidence>
<organism evidence="1 2">
    <name type="scientific">Penicillium cataractarum</name>
    <dbReference type="NCBI Taxonomy" id="2100454"/>
    <lineage>
        <taxon>Eukaryota</taxon>
        <taxon>Fungi</taxon>
        <taxon>Dikarya</taxon>
        <taxon>Ascomycota</taxon>
        <taxon>Pezizomycotina</taxon>
        <taxon>Eurotiomycetes</taxon>
        <taxon>Eurotiomycetidae</taxon>
        <taxon>Eurotiales</taxon>
        <taxon>Aspergillaceae</taxon>
        <taxon>Penicillium</taxon>
    </lineage>
</organism>
<sequence>MASSLPEHLFLDFRISDVVDKTIRIPRAEPWASHYCTAISEKRYGDAIFARYHMDGQIKDGIRTDLRDDGNGSIISHETTVFDLIMEDALGYAEGCPDLYRDALLFYTETSPNDTRRDIIDGLLKIGSDQGLYHG</sequence>
<gene>
    <name evidence="1" type="ORF">N7496_009784</name>
</gene>
<protein>
    <submittedName>
        <fullName evidence="1">Uncharacterized protein</fullName>
    </submittedName>
</protein>
<reference evidence="1" key="1">
    <citation type="submission" date="2022-11" db="EMBL/GenBank/DDBJ databases">
        <authorList>
            <person name="Petersen C."/>
        </authorList>
    </citation>
    <scope>NUCLEOTIDE SEQUENCE</scope>
    <source>
        <strain evidence="1">IBT 29864</strain>
    </source>
</reference>
<evidence type="ECO:0000313" key="1">
    <source>
        <dbReference type="EMBL" id="KAJ5364071.1"/>
    </source>
</evidence>
<dbReference type="Proteomes" id="UP001147782">
    <property type="component" value="Unassembled WGS sequence"/>
</dbReference>
<dbReference type="EMBL" id="JAPZBS010000008">
    <property type="protein sequence ID" value="KAJ5364071.1"/>
    <property type="molecule type" value="Genomic_DNA"/>
</dbReference>
<dbReference type="OrthoDB" id="5100247at2759"/>
<dbReference type="RefSeq" id="XP_056551697.1">
    <property type="nucleotide sequence ID" value="XM_056702697.1"/>
</dbReference>